<comment type="catalytic activity">
    <reaction evidence="11">
        <text>(6R)-5,10-methylene-5,6,7,8-tetrahydrofolate + NADP(+) = (6R)-5,10-methenyltetrahydrofolate + NADPH</text>
        <dbReference type="Rhea" id="RHEA:22812"/>
        <dbReference type="ChEBI" id="CHEBI:15636"/>
        <dbReference type="ChEBI" id="CHEBI:57455"/>
        <dbReference type="ChEBI" id="CHEBI:57783"/>
        <dbReference type="ChEBI" id="CHEBI:58349"/>
        <dbReference type="EC" id="1.5.1.5"/>
    </reaction>
</comment>
<keyword evidence="11" id="KW-0028">Amino-acid biosynthesis</keyword>
<evidence type="ECO:0000256" key="10">
    <source>
        <dbReference type="ARBA" id="ARBA00023268"/>
    </source>
</evidence>
<accession>A0A9D8PPP0</accession>
<dbReference type="GO" id="GO:0004477">
    <property type="term" value="F:methenyltetrahydrofolate cyclohydrolase activity"/>
    <property type="evidence" value="ECO:0007669"/>
    <property type="project" value="UniProtKB-UniRule"/>
</dbReference>
<comment type="function">
    <text evidence="11">Catalyzes the oxidation of 5,10-methylenetetrahydrofolate to 5,10-methenyltetrahydrofolate and then the hydrolysis of 5,10-methenyltetrahydrofolate to 10-formyltetrahydrofolate.</text>
</comment>
<dbReference type="PANTHER" id="PTHR48099">
    <property type="entry name" value="C-1-TETRAHYDROFOLATE SYNTHASE, CYTOPLASMIC-RELATED"/>
    <property type="match status" value="1"/>
</dbReference>
<feature type="binding site" evidence="11">
    <location>
        <begin position="180"/>
        <end position="182"/>
    </location>
    <ligand>
        <name>NADP(+)</name>
        <dbReference type="ChEBI" id="CHEBI:58349"/>
    </ligand>
</feature>
<keyword evidence="4 11" id="KW-0658">Purine biosynthesis</keyword>
<evidence type="ECO:0000256" key="4">
    <source>
        <dbReference type="ARBA" id="ARBA00022755"/>
    </source>
</evidence>
<dbReference type="EC" id="3.5.4.9" evidence="11"/>
<keyword evidence="10 11" id="KW-0511">Multifunctional enzyme</keyword>
<dbReference type="PROSITE" id="PS00767">
    <property type="entry name" value="THF_DHG_CYH_2"/>
    <property type="match status" value="1"/>
</dbReference>
<dbReference type="SUPFAM" id="SSF51735">
    <property type="entry name" value="NAD(P)-binding Rossmann-fold domains"/>
    <property type="match status" value="1"/>
</dbReference>
<dbReference type="SUPFAM" id="SSF53223">
    <property type="entry name" value="Aminoacid dehydrogenase-like, N-terminal domain"/>
    <property type="match status" value="1"/>
</dbReference>
<evidence type="ECO:0000256" key="7">
    <source>
        <dbReference type="ARBA" id="ARBA00023002"/>
    </source>
</evidence>
<proteinExistence type="inferred from homology"/>
<dbReference type="FunFam" id="3.40.50.720:FF:000006">
    <property type="entry name" value="Bifunctional protein FolD"/>
    <property type="match status" value="1"/>
</dbReference>
<evidence type="ECO:0000256" key="11">
    <source>
        <dbReference type="HAMAP-Rule" id="MF_01576"/>
    </source>
</evidence>
<name>A0A9D8PPP0_9DELT</name>
<dbReference type="CDD" id="cd01080">
    <property type="entry name" value="NAD_bind_m-THF_DH_Cyclohyd"/>
    <property type="match status" value="1"/>
</dbReference>
<evidence type="ECO:0000256" key="2">
    <source>
        <dbReference type="ARBA" id="ARBA00011738"/>
    </source>
</evidence>
<evidence type="ECO:0000256" key="5">
    <source>
        <dbReference type="ARBA" id="ARBA00022801"/>
    </source>
</evidence>
<dbReference type="Gene3D" id="3.40.50.720">
    <property type="entry name" value="NAD(P)-binding Rossmann-like Domain"/>
    <property type="match status" value="1"/>
</dbReference>
<dbReference type="InterPro" id="IPR046346">
    <property type="entry name" value="Aminoacid_DH-like_N_sf"/>
</dbReference>
<dbReference type="Proteomes" id="UP000809273">
    <property type="component" value="Unassembled WGS sequence"/>
</dbReference>
<keyword evidence="5 11" id="KW-0378">Hydrolase</keyword>
<dbReference type="Gene3D" id="3.40.50.10860">
    <property type="entry name" value="Leucine Dehydrogenase, chain A, domain 1"/>
    <property type="match status" value="1"/>
</dbReference>
<keyword evidence="6 11" id="KW-0521">NADP</keyword>
<evidence type="ECO:0000256" key="8">
    <source>
        <dbReference type="ARBA" id="ARBA00023102"/>
    </source>
</evidence>
<dbReference type="GO" id="GO:0006164">
    <property type="term" value="P:purine nucleotide biosynthetic process"/>
    <property type="evidence" value="ECO:0007669"/>
    <property type="project" value="UniProtKB-KW"/>
</dbReference>
<dbReference type="GO" id="GO:0005829">
    <property type="term" value="C:cytosol"/>
    <property type="evidence" value="ECO:0007669"/>
    <property type="project" value="TreeGrafter"/>
</dbReference>
<evidence type="ECO:0000256" key="1">
    <source>
        <dbReference type="ARBA" id="ARBA00004777"/>
    </source>
</evidence>
<comment type="pathway">
    <text evidence="1 11">One-carbon metabolism; tetrahydrofolate interconversion.</text>
</comment>
<dbReference type="Pfam" id="PF02882">
    <property type="entry name" value="THF_DHG_CYH_C"/>
    <property type="match status" value="1"/>
</dbReference>
<reference evidence="14" key="2">
    <citation type="submission" date="2021-01" db="EMBL/GenBank/DDBJ databases">
        <authorList>
            <person name="Hahn C.R."/>
            <person name="Youssef N.H."/>
            <person name="Elshahed M."/>
        </authorList>
    </citation>
    <scope>NUCLEOTIDE SEQUENCE</scope>
    <source>
        <strain evidence="14">Zod_Metabat.24</strain>
    </source>
</reference>
<evidence type="ECO:0000256" key="6">
    <source>
        <dbReference type="ARBA" id="ARBA00022857"/>
    </source>
</evidence>
<dbReference type="PROSITE" id="PS00766">
    <property type="entry name" value="THF_DHG_CYH_1"/>
    <property type="match status" value="1"/>
</dbReference>
<evidence type="ECO:0000256" key="9">
    <source>
        <dbReference type="ARBA" id="ARBA00023167"/>
    </source>
</evidence>
<dbReference type="GO" id="GO:0035999">
    <property type="term" value="P:tetrahydrofolate interconversion"/>
    <property type="evidence" value="ECO:0007669"/>
    <property type="project" value="UniProtKB-UniRule"/>
</dbReference>
<dbReference type="InterPro" id="IPR000672">
    <property type="entry name" value="THF_DH/CycHdrlase"/>
</dbReference>
<dbReference type="PRINTS" id="PR00085">
    <property type="entry name" value="THFDHDRGNASE"/>
</dbReference>
<dbReference type="InterPro" id="IPR020630">
    <property type="entry name" value="THF_DH/CycHdrlase_cat_dom"/>
</dbReference>
<gene>
    <name evidence="11" type="primary">folD</name>
    <name evidence="14" type="ORF">JW984_10370</name>
</gene>
<feature type="domain" description="Tetrahydrofolate dehydrogenase/cyclohydrolase catalytic" evidence="12">
    <location>
        <begin position="5"/>
        <end position="120"/>
    </location>
</feature>
<dbReference type="HAMAP" id="MF_01576">
    <property type="entry name" value="THF_DHG_CYH"/>
    <property type="match status" value="1"/>
</dbReference>
<comment type="subunit">
    <text evidence="2 11">Homodimer.</text>
</comment>
<comment type="caution">
    <text evidence="14">The sequence shown here is derived from an EMBL/GenBank/DDBJ whole genome shotgun (WGS) entry which is preliminary data.</text>
</comment>
<dbReference type="InterPro" id="IPR020867">
    <property type="entry name" value="THF_DH/CycHdrlase_CS"/>
</dbReference>
<evidence type="ECO:0000256" key="3">
    <source>
        <dbReference type="ARBA" id="ARBA00022563"/>
    </source>
</evidence>
<dbReference type="EMBL" id="JAFGIX010000053">
    <property type="protein sequence ID" value="MBN1573588.1"/>
    <property type="molecule type" value="Genomic_DNA"/>
</dbReference>
<evidence type="ECO:0000313" key="15">
    <source>
        <dbReference type="Proteomes" id="UP000809273"/>
    </source>
</evidence>
<comment type="catalytic activity">
    <reaction evidence="11">
        <text>(6R)-5,10-methenyltetrahydrofolate + H2O = (6R)-10-formyltetrahydrofolate + H(+)</text>
        <dbReference type="Rhea" id="RHEA:23700"/>
        <dbReference type="ChEBI" id="CHEBI:15377"/>
        <dbReference type="ChEBI" id="CHEBI:15378"/>
        <dbReference type="ChEBI" id="CHEBI:57455"/>
        <dbReference type="ChEBI" id="CHEBI:195366"/>
        <dbReference type="EC" id="3.5.4.9"/>
    </reaction>
</comment>
<comment type="similarity">
    <text evidence="11">Belongs to the tetrahydrofolate dehydrogenase/cyclohydrolase family.</text>
</comment>
<dbReference type="Pfam" id="PF00763">
    <property type="entry name" value="THF_DHG_CYH"/>
    <property type="match status" value="1"/>
</dbReference>
<dbReference type="PANTHER" id="PTHR48099:SF5">
    <property type="entry name" value="C-1-TETRAHYDROFOLATE SYNTHASE, CYTOPLASMIC"/>
    <property type="match status" value="1"/>
</dbReference>
<dbReference type="EC" id="1.5.1.5" evidence="11"/>
<feature type="domain" description="Tetrahydrofolate dehydrogenase/cyclohydrolase NAD(P)-binding" evidence="13">
    <location>
        <begin position="154"/>
        <end position="295"/>
    </location>
</feature>
<reference evidence="14" key="1">
    <citation type="journal article" date="2021" name="Environ. Microbiol.">
        <title>Genomic characterization of three novel Desulfobacterota classes expand the metabolic and phylogenetic diversity of the phylum.</title>
        <authorList>
            <person name="Murphy C.L."/>
            <person name="Biggerstaff J."/>
            <person name="Eichhorn A."/>
            <person name="Ewing E."/>
            <person name="Shahan R."/>
            <person name="Soriano D."/>
            <person name="Stewart S."/>
            <person name="VanMol K."/>
            <person name="Walker R."/>
            <person name="Walters P."/>
            <person name="Elshahed M.S."/>
            <person name="Youssef N.H."/>
        </authorList>
    </citation>
    <scope>NUCLEOTIDE SEQUENCE</scope>
    <source>
        <strain evidence="14">Zod_Metabat.24</strain>
    </source>
</reference>
<dbReference type="FunFam" id="3.40.50.10860:FF:000005">
    <property type="entry name" value="C-1-tetrahydrofolate synthase, cytoplasmic, putative"/>
    <property type="match status" value="1"/>
</dbReference>
<organism evidence="14 15">
    <name type="scientific">Candidatus Zymogenus saltonus</name>
    <dbReference type="NCBI Taxonomy" id="2844893"/>
    <lineage>
        <taxon>Bacteria</taxon>
        <taxon>Deltaproteobacteria</taxon>
        <taxon>Candidatus Zymogenia</taxon>
        <taxon>Candidatus Zymogeniales</taxon>
        <taxon>Candidatus Zymogenaceae</taxon>
        <taxon>Candidatus Zymogenus</taxon>
    </lineage>
</organism>
<evidence type="ECO:0000259" key="13">
    <source>
        <dbReference type="Pfam" id="PF02882"/>
    </source>
</evidence>
<keyword evidence="3 11" id="KW-0554">One-carbon metabolism</keyword>
<evidence type="ECO:0000313" key="14">
    <source>
        <dbReference type="EMBL" id="MBN1573588.1"/>
    </source>
</evidence>
<dbReference type="GO" id="GO:0004488">
    <property type="term" value="F:methylenetetrahydrofolate dehydrogenase (NADP+) activity"/>
    <property type="evidence" value="ECO:0007669"/>
    <property type="project" value="UniProtKB-UniRule"/>
</dbReference>
<dbReference type="GO" id="GO:0000105">
    <property type="term" value="P:L-histidine biosynthetic process"/>
    <property type="evidence" value="ECO:0007669"/>
    <property type="project" value="UniProtKB-KW"/>
</dbReference>
<dbReference type="InterPro" id="IPR020631">
    <property type="entry name" value="THF_DH/CycHdrlase_NAD-bd_dom"/>
</dbReference>
<comment type="caution">
    <text evidence="11">Lacks conserved residue(s) required for the propagation of feature annotation.</text>
</comment>
<keyword evidence="8 11" id="KW-0368">Histidine biosynthesis</keyword>
<dbReference type="GO" id="GO:0009086">
    <property type="term" value="P:methionine biosynthetic process"/>
    <property type="evidence" value="ECO:0007669"/>
    <property type="project" value="UniProtKB-KW"/>
</dbReference>
<keyword evidence="9 11" id="KW-0486">Methionine biosynthesis</keyword>
<sequence length="298" mass="32251">MSNIIDGKAIAQSVREDVARGVKALKKRTGKVPKLSVILVGEDPASKVYVGHKSRFAAEVGIDSDTIKLPEDTPQDELLGIIDRLNADRGVHGLLVQLPVPKHLDAETVTQRVASEKDVDGITYINFGKLLSTDYRRKDDPLKRPPVPEGTLEPCTPSGVMEMLYRHDVKIEGKVAVVVGRSNIVGKPIGVMLMREHATVIMCHSRTKDLDKLVGTADILVASIGKAEMIRGAWIKKGAVVIDVGMNRMEDGKLKGDVEFEEAKKRASLITPVPGGVGPMTIAMLLKNTLKAAEKAIS</sequence>
<protein>
    <recommendedName>
        <fullName evidence="11">Bifunctional protein FolD</fullName>
    </recommendedName>
    <domain>
        <recommendedName>
            <fullName evidence="11">Methylenetetrahydrofolate dehydrogenase</fullName>
            <ecNumber evidence="11">1.5.1.5</ecNumber>
        </recommendedName>
    </domain>
    <domain>
        <recommendedName>
            <fullName evidence="11">Methenyltetrahydrofolate cyclohydrolase</fullName>
            <ecNumber evidence="11">3.5.4.9</ecNumber>
        </recommendedName>
    </domain>
</protein>
<dbReference type="AlphaFoldDB" id="A0A9D8PPP0"/>
<evidence type="ECO:0000259" key="12">
    <source>
        <dbReference type="Pfam" id="PF00763"/>
    </source>
</evidence>
<dbReference type="InterPro" id="IPR036291">
    <property type="entry name" value="NAD(P)-bd_dom_sf"/>
</dbReference>
<keyword evidence="7 11" id="KW-0560">Oxidoreductase</keyword>